<feature type="chain" id="PRO_5034585050" description="Heterokaryon incompatibility domain-containing protein" evidence="1">
    <location>
        <begin position="19"/>
        <end position="308"/>
    </location>
</feature>
<evidence type="ECO:0000313" key="2">
    <source>
        <dbReference type="EMBL" id="KAF7675980.1"/>
    </source>
</evidence>
<keyword evidence="3" id="KW-1185">Reference proteome</keyword>
<feature type="signal peptide" evidence="1">
    <location>
        <begin position="1"/>
        <end position="18"/>
    </location>
</feature>
<dbReference type="PANTHER" id="PTHR33112:SF16">
    <property type="entry name" value="HETEROKARYON INCOMPATIBILITY DOMAIN-CONTAINING PROTEIN"/>
    <property type="match status" value="1"/>
</dbReference>
<keyword evidence="1" id="KW-0732">Signal</keyword>
<dbReference type="EMBL" id="JAAABM010000007">
    <property type="protein sequence ID" value="KAF7675980.1"/>
    <property type="molecule type" value="Genomic_DNA"/>
</dbReference>
<reference evidence="2" key="2">
    <citation type="submission" date="2020-08" db="EMBL/GenBank/DDBJ databases">
        <title>Draft Genome Sequence of Cumin Blight Pathogen Alternaria burnsii.</title>
        <authorList>
            <person name="Feng Z."/>
        </authorList>
    </citation>
    <scope>NUCLEOTIDE SEQUENCE</scope>
    <source>
        <strain evidence="2">CBS107.38</strain>
    </source>
</reference>
<comment type="caution">
    <text evidence="2">The sequence shown here is derived from an EMBL/GenBank/DDBJ whole genome shotgun (WGS) entry which is preliminary data.</text>
</comment>
<evidence type="ECO:0000313" key="3">
    <source>
        <dbReference type="Proteomes" id="UP000596902"/>
    </source>
</evidence>
<dbReference type="AlphaFoldDB" id="A0A8H7EF39"/>
<dbReference type="RefSeq" id="XP_038786221.1">
    <property type="nucleotide sequence ID" value="XM_038930532.1"/>
</dbReference>
<organism evidence="2 3">
    <name type="scientific">Alternaria burnsii</name>
    <dbReference type="NCBI Taxonomy" id="1187904"/>
    <lineage>
        <taxon>Eukaryota</taxon>
        <taxon>Fungi</taxon>
        <taxon>Dikarya</taxon>
        <taxon>Ascomycota</taxon>
        <taxon>Pezizomycotina</taxon>
        <taxon>Dothideomycetes</taxon>
        <taxon>Pleosporomycetidae</taxon>
        <taxon>Pleosporales</taxon>
        <taxon>Pleosporineae</taxon>
        <taxon>Pleosporaceae</taxon>
        <taxon>Alternaria</taxon>
        <taxon>Alternaria sect. Alternaria</taxon>
    </lineage>
</organism>
<dbReference type="PANTHER" id="PTHR33112">
    <property type="entry name" value="DOMAIN PROTEIN, PUTATIVE-RELATED"/>
    <property type="match status" value="1"/>
</dbReference>
<accession>A0A8H7EF39</accession>
<reference evidence="2" key="1">
    <citation type="submission" date="2020-01" db="EMBL/GenBank/DDBJ databases">
        <authorList>
            <person name="Feng Z.H.Z."/>
        </authorList>
    </citation>
    <scope>NUCLEOTIDE SEQUENCE</scope>
    <source>
        <strain evidence="2">CBS107.38</strain>
    </source>
</reference>
<name>A0A8H7EF39_9PLEO</name>
<dbReference type="GeneID" id="62203710"/>
<sequence length="308" mass="35013">MSTRLLLFGSFKVHFACATYQWSEGDKAPGRMSTSTTLDQVAKFKESRISARELYQCWDSLINNYGHRSVTFDKDRLSAIAGLARIVGEALQDQYLAGLWRRDLLEGLMWYSSSPTMARGLDVYLQNVRQRNYVAPSWSWAACQDVGSTRSSDQYLRRITHRATVVDVGVETDSENPYGQISGGFLRIRGKLAAMPTWVMNNKRSNCGEWSNSWFQDLGPGLDCLYIVTDWIHNDRKAGLDLLVVMLLFEIEPDGETRAPDVRALLLHPADGPKRYYRVGTIRSKGPRGYELMANWFKDSQEDTICII</sequence>
<gene>
    <name evidence="2" type="ORF">GT037_005485</name>
</gene>
<proteinExistence type="predicted"/>
<evidence type="ECO:0000256" key="1">
    <source>
        <dbReference type="SAM" id="SignalP"/>
    </source>
</evidence>
<dbReference type="Proteomes" id="UP000596902">
    <property type="component" value="Unassembled WGS sequence"/>
</dbReference>
<protein>
    <recommendedName>
        <fullName evidence="4">Heterokaryon incompatibility domain-containing protein</fullName>
    </recommendedName>
</protein>
<evidence type="ECO:0008006" key="4">
    <source>
        <dbReference type="Google" id="ProtNLM"/>
    </source>
</evidence>